<evidence type="ECO:0000256" key="1">
    <source>
        <dbReference type="SAM" id="Phobius"/>
    </source>
</evidence>
<dbReference type="Pfam" id="PF11158">
    <property type="entry name" value="DUF2938"/>
    <property type="match status" value="1"/>
</dbReference>
<dbReference type="InterPro" id="IPR021329">
    <property type="entry name" value="DUF2938"/>
</dbReference>
<dbReference type="RefSeq" id="WP_252622373.1">
    <property type="nucleotide sequence ID" value="NZ_CP099490.1"/>
</dbReference>
<organism evidence="2 3">
    <name type="scientific">Ornithinimicrobium cryptoxanthini</name>
    <dbReference type="NCBI Taxonomy" id="2934161"/>
    <lineage>
        <taxon>Bacteria</taxon>
        <taxon>Bacillati</taxon>
        <taxon>Actinomycetota</taxon>
        <taxon>Actinomycetes</taxon>
        <taxon>Micrococcales</taxon>
        <taxon>Ornithinimicrobiaceae</taxon>
        <taxon>Ornithinimicrobium</taxon>
    </lineage>
</organism>
<protein>
    <submittedName>
        <fullName evidence="2">DUF2938 domain-containing protein</fullName>
    </submittedName>
</protein>
<reference evidence="2" key="1">
    <citation type="submission" date="2022-06" db="EMBL/GenBank/DDBJ databases">
        <title>Ornithinimicrobium JY.X270.</title>
        <authorList>
            <person name="Huang Y."/>
        </authorList>
    </citation>
    <scope>NUCLEOTIDE SEQUENCE</scope>
    <source>
        <strain evidence="2">JY.X270</strain>
    </source>
</reference>
<name>A0ABY4YM48_9MICO</name>
<proteinExistence type="predicted"/>
<feature type="transmembrane region" description="Helical" evidence="1">
    <location>
        <begin position="140"/>
        <end position="161"/>
    </location>
</feature>
<keyword evidence="1" id="KW-0472">Membrane</keyword>
<feature type="transmembrane region" description="Helical" evidence="1">
    <location>
        <begin position="6"/>
        <end position="27"/>
    </location>
</feature>
<sequence length="163" mass="17332">MDTLDLVLRGALIGVGGSALMDVWGWVARRAFRVKGLDYALLGRWIGHLPRGRFSHASIASATPVTGERALGWVGHYSIGVAFAFLLLLVHGRQWTDTPTLWPALLVGWVTVLAPWLILQPGMGAGIAASRTPRPGAARLRNVASHTAYGLGLYASAVALASL</sequence>
<feature type="transmembrane region" description="Helical" evidence="1">
    <location>
        <begin position="101"/>
        <end position="119"/>
    </location>
</feature>
<accession>A0ABY4YM48</accession>
<evidence type="ECO:0000313" key="2">
    <source>
        <dbReference type="EMBL" id="USQ77345.1"/>
    </source>
</evidence>
<keyword evidence="1" id="KW-1133">Transmembrane helix</keyword>
<dbReference type="EMBL" id="CP099490">
    <property type="protein sequence ID" value="USQ77345.1"/>
    <property type="molecule type" value="Genomic_DNA"/>
</dbReference>
<gene>
    <name evidence="2" type="ORF">NF557_05380</name>
</gene>
<keyword evidence="1" id="KW-0812">Transmembrane</keyword>
<feature type="transmembrane region" description="Helical" evidence="1">
    <location>
        <begin position="70"/>
        <end position="89"/>
    </location>
</feature>
<keyword evidence="3" id="KW-1185">Reference proteome</keyword>
<dbReference type="Proteomes" id="UP001056535">
    <property type="component" value="Chromosome"/>
</dbReference>
<evidence type="ECO:0000313" key="3">
    <source>
        <dbReference type="Proteomes" id="UP001056535"/>
    </source>
</evidence>